<organism evidence="4 5">
    <name type="scientific">Adineta steineri</name>
    <dbReference type="NCBI Taxonomy" id="433720"/>
    <lineage>
        <taxon>Eukaryota</taxon>
        <taxon>Metazoa</taxon>
        <taxon>Spiralia</taxon>
        <taxon>Gnathifera</taxon>
        <taxon>Rotifera</taxon>
        <taxon>Eurotatoria</taxon>
        <taxon>Bdelloidea</taxon>
        <taxon>Adinetida</taxon>
        <taxon>Adinetidae</taxon>
        <taxon>Adineta</taxon>
    </lineage>
</organism>
<dbReference type="EMBL" id="CAJNOG010003438">
    <property type="protein sequence ID" value="CAF1531243.1"/>
    <property type="molecule type" value="Genomic_DNA"/>
</dbReference>
<protein>
    <recommendedName>
        <fullName evidence="3">Kinesin motor domain-containing protein</fullName>
    </recommendedName>
</protein>
<comment type="caution">
    <text evidence="1">Lacks conserved residue(s) required for the propagation of feature annotation.</text>
</comment>
<accession>A0A815VCN4</accession>
<feature type="region of interest" description="Disordered" evidence="2">
    <location>
        <begin position="1"/>
        <end position="43"/>
    </location>
</feature>
<dbReference type="AlphaFoldDB" id="A0A815VCN4"/>
<gene>
    <name evidence="4" type="ORF">JYZ213_LOCUS45153</name>
</gene>
<dbReference type="GO" id="GO:0007018">
    <property type="term" value="P:microtubule-based movement"/>
    <property type="evidence" value="ECO:0007669"/>
    <property type="project" value="InterPro"/>
</dbReference>
<name>A0A815VCN4_9BILA</name>
<feature type="domain" description="Kinesin motor" evidence="3">
    <location>
        <begin position="1"/>
        <end position="43"/>
    </location>
</feature>
<sequence length="43" mass="4816">VSHHLMNEVGKMTLSDLYSSERGKDTASSDRLQHMEGSEINKP</sequence>
<reference evidence="4" key="1">
    <citation type="submission" date="2021-02" db="EMBL/GenBank/DDBJ databases">
        <authorList>
            <person name="Nowell W R."/>
        </authorList>
    </citation>
    <scope>NUCLEOTIDE SEQUENCE</scope>
</reference>
<dbReference type="GO" id="GO:0005524">
    <property type="term" value="F:ATP binding"/>
    <property type="evidence" value="ECO:0007669"/>
    <property type="project" value="InterPro"/>
</dbReference>
<evidence type="ECO:0000313" key="5">
    <source>
        <dbReference type="Proteomes" id="UP000663845"/>
    </source>
</evidence>
<evidence type="ECO:0000313" key="4">
    <source>
        <dbReference type="EMBL" id="CAF1531243.1"/>
    </source>
</evidence>
<comment type="similarity">
    <text evidence="1">Belongs to the TRAFAC class myosin-kinesin ATPase superfamily. Kinesin family.</text>
</comment>
<evidence type="ECO:0000259" key="3">
    <source>
        <dbReference type="PROSITE" id="PS50067"/>
    </source>
</evidence>
<proteinExistence type="inferred from homology"/>
<dbReference type="GO" id="GO:0008017">
    <property type="term" value="F:microtubule binding"/>
    <property type="evidence" value="ECO:0007669"/>
    <property type="project" value="InterPro"/>
</dbReference>
<dbReference type="PROSITE" id="PS50067">
    <property type="entry name" value="KINESIN_MOTOR_2"/>
    <property type="match status" value="1"/>
</dbReference>
<dbReference type="Proteomes" id="UP000663845">
    <property type="component" value="Unassembled WGS sequence"/>
</dbReference>
<feature type="non-terminal residue" evidence="4">
    <location>
        <position position="1"/>
    </location>
</feature>
<dbReference type="InterPro" id="IPR001752">
    <property type="entry name" value="Kinesin_motor_dom"/>
</dbReference>
<feature type="compositionally biased region" description="Basic and acidic residues" evidence="2">
    <location>
        <begin position="19"/>
        <end position="43"/>
    </location>
</feature>
<evidence type="ECO:0000256" key="1">
    <source>
        <dbReference type="PROSITE-ProRule" id="PRU00283"/>
    </source>
</evidence>
<dbReference type="GO" id="GO:0003777">
    <property type="term" value="F:microtubule motor activity"/>
    <property type="evidence" value="ECO:0007669"/>
    <property type="project" value="InterPro"/>
</dbReference>
<evidence type="ECO:0000256" key="2">
    <source>
        <dbReference type="SAM" id="MobiDB-lite"/>
    </source>
</evidence>
<comment type="caution">
    <text evidence="4">The sequence shown here is derived from an EMBL/GenBank/DDBJ whole genome shotgun (WGS) entry which is preliminary data.</text>
</comment>